<organism evidence="8 9">
    <name type="scientific">Sodiomyces alkalinus (strain CBS 110278 / VKM F-3762 / F11)</name>
    <name type="common">Alkaliphilic filamentous fungus</name>
    <dbReference type="NCBI Taxonomy" id="1314773"/>
    <lineage>
        <taxon>Eukaryota</taxon>
        <taxon>Fungi</taxon>
        <taxon>Dikarya</taxon>
        <taxon>Ascomycota</taxon>
        <taxon>Pezizomycotina</taxon>
        <taxon>Sordariomycetes</taxon>
        <taxon>Hypocreomycetidae</taxon>
        <taxon>Glomerellales</taxon>
        <taxon>Plectosphaerellaceae</taxon>
        <taxon>Sodiomyces</taxon>
    </lineage>
</organism>
<comment type="subunit">
    <text evidence="7">Part of the nuclear pore complex (NPC).</text>
</comment>
<comment type="subcellular location">
    <subcellularLocation>
        <location evidence="7">Nucleus</location>
        <location evidence="7">Nuclear pore complex</location>
    </subcellularLocation>
    <subcellularLocation>
        <location evidence="7">Nucleus membrane</location>
    </subcellularLocation>
</comment>
<evidence type="ECO:0000256" key="6">
    <source>
        <dbReference type="ARBA" id="ARBA00023242"/>
    </source>
</evidence>
<evidence type="ECO:0000256" key="3">
    <source>
        <dbReference type="ARBA" id="ARBA00022927"/>
    </source>
</evidence>
<gene>
    <name evidence="8" type="ORF">SODALDRAFT_332255</name>
</gene>
<dbReference type="Gene3D" id="1.10.3450.20">
    <property type="match status" value="1"/>
</dbReference>
<evidence type="ECO:0000256" key="4">
    <source>
        <dbReference type="ARBA" id="ARBA00023010"/>
    </source>
</evidence>
<reference evidence="8 9" key="1">
    <citation type="journal article" date="2018" name="Mol. Ecol.">
        <title>The obligate alkalophilic soda-lake fungus Sodiomyces alkalinus has shifted to a protein diet.</title>
        <authorList>
            <person name="Grum-Grzhimaylo A.A."/>
            <person name="Falkoski D.L."/>
            <person name="van den Heuvel J."/>
            <person name="Valero-Jimenez C.A."/>
            <person name="Min B."/>
            <person name="Choi I.G."/>
            <person name="Lipzen A."/>
            <person name="Daum C.G."/>
            <person name="Aanen D.K."/>
            <person name="Tsang A."/>
            <person name="Henrissat B."/>
            <person name="Bilanenko E.N."/>
            <person name="de Vries R.P."/>
            <person name="van Kan J.A.L."/>
            <person name="Grigoriev I.V."/>
            <person name="Debets A.J.M."/>
        </authorList>
    </citation>
    <scope>NUCLEOTIDE SEQUENCE [LARGE SCALE GENOMIC DNA]</scope>
    <source>
        <strain evidence="8 9">F11</strain>
    </source>
</reference>
<evidence type="ECO:0000313" key="9">
    <source>
        <dbReference type="Proteomes" id="UP000272025"/>
    </source>
</evidence>
<dbReference type="PANTHER" id="PTHR13003">
    <property type="entry name" value="NUP107-RELATED"/>
    <property type="match status" value="1"/>
</dbReference>
<comment type="similarity">
    <text evidence="7">Belongs to the nucleoporin Nup84/Nup107 family.</text>
</comment>
<dbReference type="RefSeq" id="XP_028467899.1">
    <property type="nucleotide sequence ID" value="XM_028611655.1"/>
</dbReference>
<dbReference type="Proteomes" id="UP000272025">
    <property type="component" value="Unassembled WGS sequence"/>
</dbReference>
<accession>A0A3N2Q023</accession>
<keyword evidence="7" id="KW-0472">Membrane</keyword>
<keyword evidence="4 7" id="KW-0811">Translocation</keyword>
<evidence type="ECO:0000313" key="8">
    <source>
        <dbReference type="EMBL" id="ROT40093.1"/>
    </source>
</evidence>
<dbReference type="GO" id="GO:0017056">
    <property type="term" value="F:structural constituent of nuclear pore"/>
    <property type="evidence" value="ECO:0007669"/>
    <property type="project" value="UniProtKB-UniRule"/>
</dbReference>
<dbReference type="PANTHER" id="PTHR13003:SF2">
    <property type="entry name" value="NUCLEAR PORE COMPLEX PROTEIN NUP107"/>
    <property type="match status" value="1"/>
</dbReference>
<dbReference type="InterPro" id="IPR007252">
    <property type="entry name" value="Nup84/Nup107"/>
</dbReference>
<proteinExistence type="inferred from homology"/>
<keyword evidence="9" id="KW-1185">Reference proteome</keyword>
<dbReference type="GeneID" id="39580133"/>
<comment type="function">
    <text evidence="7">Functions as a component of the nuclear pore complex (NPC).</text>
</comment>
<evidence type="ECO:0000256" key="2">
    <source>
        <dbReference type="ARBA" id="ARBA00022816"/>
    </source>
</evidence>
<keyword evidence="6 7" id="KW-0539">Nucleus</keyword>
<dbReference type="EMBL" id="ML119053">
    <property type="protein sequence ID" value="ROT40093.1"/>
    <property type="molecule type" value="Genomic_DNA"/>
</dbReference>
<evidence type="ECO:0000256" key="7">
    <source>
        <dbReference type="RuleBase" id="RU365072"/>
    </source>
</evidence>
<dbReference type="GO" id="GO:0000973">
    <property type="term" value="P:post-transcriptional tethering of RNA polymerase II gene DNA at nuclear periphery"/>
    <property type="evidence" value="ECO:0007669"/>
    <property type="project" value="TreeGrafter"/>
</dbReference>
<dbReference type="OrthoDB" id="3098at2759"/>
<keyword evidence="3" id="KW-0653">Protein transport</keyword>
<dbReference type="AlphaFoldDB" id="A0A3N2Q023"/>
<dbReference type="Pfam" id="PF04121">
    <property type="entry name" value="Nup84_Nup100"/>
    <property type="match status" value="1"/>
</dbReference>
<dbReference type="GO" id="GO:0006406">
    <property type="term" value="P:mRNA export from nucleus"/>
    <property type="evidence" value="ECO:0007669"/>
    <property type="project" value="TreeGrafter"/>
</dbReference>
<protein>
    <recommendedName>
        <fullName evidence="7">Nuclear pore complex protein</fullName>
    </recommendedName>
</protein>
<dbReference type="Gene3D" id="1.20.190.50">
    <property type="match status" value="1"/>
</dbReference>
<keyword evidence="1 7" id="KW-0813">Transport</keyword>
<dbReference type="GO" id="GO:0031965">
    <property type="term" value="C:nuclear membrane"/>
    <property type="evidence" value="ECO:0007669"/>
    <property type="project" value="UniProtKB-SubCell"/>
</dbReference>
<keyword evidence="2" id="KW-0509">mRNA transport</keyword>
<evidence type="ECO:0000256" key="1">
    <source>
        <dbReference type="ARBA" id="ARBA00022448"/>
    </source>
</evidence>
<dbReference type="STRING" id="1314773.A0A3N2Q023"/>
<keyword evidence="5 7" id="KW-0906">Nuclear pore complex</keyword>
<dbReference type="GO" id="GO:0006606">
    <property type="term" value="P:protein import into nucleus"/>
    <property type="evidence" value="ECO:0007669"/>
    <property type="project" value="TreeGrafter"/>
</dbReference>
<dbReference type="GO" id="GO:0031080">
    <property type="term" value="C:nuclear pore outer ring"/>
    <property type="evidence" value="ECO:0007669"/>
    <property type="project" value="TreeGrafter"/>
</dbReference>
<name>A0A3N2Q023_SODAK</name>
<sequence length="906" mass="102658">MDQQAPDSRMVPEEPGPQARLEAEFFANALDDCVAAQGTTGKRRERLLDLVDTFYNHAICKLEQLGTRPLGARSHSAMEVDEIEGEVKSLNVDQETRRWELEAQTWDLMRRILPLRYPEKTKSTTREIRPVAGPHKTDDLWNSFILDSRPAVERRAVLEWLQHSATRGPDVDDVVRELQQNAERGEIIAHGWIHTRTALKLHKEILGTSCPLNPRANHVSASLSTSAGAPLVSQLDPDAVLRQGRQLQPQDEYFERAIWTGCFQLLRRGCSLDTLRDWCAERTETWRAVSMSAFPVPKNGPQSDSKQDASALALWRRMCFALARSGGTDEVEKAVYGILSGDIQSVEKVCKTWDDLMFMHYNSLLRSEFDDYVLSQCPPEVSASMRQSFAIFDAVQYHGDAATADKRLVKSLSNNPQTRGEASEPLKMLQSAVICNELSQYFYDQGLVLSQTQRVSGEKDALESGRRIDRLGPGDLRIVAHLLILLSTFDKLCLSSSQPPTLSSEIHRRRVQEMIISEYVCTLRLAGLEELLPLYCSNLEVPHAYEVLSNNFRHITDRDARLNQLKLIEKSGLDVLQFVKVQTQLAFGRLEKSLESLRGRPGVFRIMEDGPTSPKYGRLIKTDFFGEDPDAVDSDHENLICSLEWLLLVDNAWPHMFGIGVRAYKCFLRTMHLNAARQLANRVSFHQILQQRLDPRLRNDLELSWVLEEDEHFWATQLTSTDNQDLSPVRLVIEARILRDLEYLVRTLDTMETIAALTVLSREDPSARRDFWTQVGNEVKNAKEFVQPLLNGWLLAKGEDPDLQAIRETYLPETVLAYISTLHFAGTCLFKDNLLECMDVAAAIAGKHSDIAACFVKSRRIHDLVEVFSSCSKALAVSAGEKKVTGSTNKRMRELGWSRDLWRVNS</sequence>
<evidence type="ECO:0000256" key="5">
    <source>
        <dbReference type="ARBA" id="ARBA00023132"/>
    </source>
</evidence>